<dbReference type="Proteomes" id="UP001168098">
    <property type="component" value="Unassembled WGS sequence"/>
</dbReference>
<organism evidence="2 3">
    <name type="scientific">Vitis rotundifolia</name>
    <name type="common">Muscadine grape</name>
    <dbReference type="NCBI Taxonomy" id="103349"/>
    <lineage>
        <taxon>Eukaryota</taxon>
        <taxon>Viridiplantae</taxon>
        <taxon>Streptophyta</taxon>
        <taxon>Embryophyta</taxon>
        <taxon>Tracheophyta</taxon>
        <taxon>Spermatophyta</taxon>
        <taxon>Magnoliopsida</taxon>
        <taxon>eudicotyledons</taxon>
        <taxon>Gunneridae</taxon>
        <taxon>Pentapetalae</taxon>
        <taxon>rosids</taxon>
        <taxon>Vitales</taxon>
        <taxon>Vitaceae</taxon>
        <taxon>Viteae</taxon>
        <taxon>Vitis</taxon>
    </lineage>
</organism>
<gene>
    <name evidence="2" type="ORF">PVL29_021390</name>
</gene>
<dbReference type="AlphaFoldDB" id="A0AA38YZ88"/>
<dbReference type="EMBL" id="JARBHA010000016">
    <property type="protein sequence ID" value="KAJ9679441.1"/>
    <property type="molecule type" value="Genomic_DNA"/>
</dbReference>
<evidence type="ECO:0000259" key="1">
    <source>
        <dbReference type="Pfam" id="PF03478"/>
    </source>
</evidence>
<name>A0AA38YZ88_VITRO</name>
<dbReference type="Pfam" id="PF03478">
    <property type="entry name" value="Beta-prop_KIB1-4"/>
    <property type="match status" value="1"/>
</dbReference>
<accession>A0AA38YZ88</accession>
<protein>
    <recommendedName>
        <fullName evidence="1">KIB1-4 beta-propeller domain-containing protein</fullName>
    </recommendedName>
</protein>
<feature type="domain" description="KIB1-4 beta-propeller" evidence="1">
    <location>
        <begin position="14"/>
        <end position="72"/>
    </location>
</feature>
<evidence type="ECO:0000313" key="2">
    <source>
        <dbReference type="EMBL" id="KAJ9679441.1"/>
    </source>
</evidence>
<comment type="caution">
    <text evidence="2">The sequence shown here is derived from an EMBL/GenBank/DDBJ whole genome shotgun (WGS) entry which is preliminary data.</text>
</comment>
<sequence length="81" mass="9642">MVPKDNAKERLFLYSVITRKRLGEFQLRLLRNVTYCGSSRGWLIIIDYAFEISLFNPFSRKIIPLPPLKRLAFEKRLLKEL</sequence>
<proteinExistence type="predicted"/>
<dbReference type="InterPro" id="IPR005174">
    <property type="entry name" value="KIB1-4_b-propeller"/>
</dbReference>
<reference evidence="2 3" key="1">
    <citation type="journal article" date="2023" name="BMC Biotechnol.">
        <title>Vitis rotundifolia cv Carlos genome sequencing.</title>
        <authorList>
            <person name="Huff M."/>
            <person name="Hulse-Kemp A."/>
            <person name="Scheffler B."/>
            <person name="Youngblood R."/>
            <person name="Simpson S."/>
            <person name="Babiker E."/>
            <person name="Staton M."/>
        </authorList>
    </citation>
    <scope>NUCLEOTIDE SEQUENCE [LARGE SCALE GENOMIC DNA]</scope>
    <source>
        <tissue evidence="2">Leaf</tissue>
    </source>
</reference>
<keyword evidence="3" id="KW-1185">Reference proteome</keyword>
<evidence type="ECO:0000313" key="3">
    <source>
        <dbReference type="Proteomes" id="UP001168098"/>
    </source>
</evidence>